<name>A0ACA9REE8_9GLOM</name>
<dbReference type="EMBL" id="CAJVQC010050525">
    <property type="protein sequence ID" value="CAG8789161.1"/>
    <property type="molecule type" value="Genomic_DNA"/>
</dbReference>
<accession>A0ACA9REE8</accession>
<evidence type="ECO:0000313" key="2">
    <source>
        <dbReference type="Proteomes" id="UP000789920"/>
    </source>
</evidence>
<protein>
    <submittedName>
        <fullName evidence="1">30129_t:CDS:1</fullName>
    </submittedName>
</protein>
<reference evidence="1" key="1">
    <citation type="submission" date="2021-06" db="EMBL/GenBank/DDBJ databases">
        <authorList>
            <person name="Kallberg Y."/>
            <person name="Tangrot J."/>
            <person name="Rosling A."/>
        </authorList>
    </citation>
    <scope>NUCLEOTIDE SEQUENCE</scope>
    <source>
        <strain evidence="1">MA461A</strain>
    </source>
</reference>
<keyword evidence="2" id="KW-1185">Reference proteome</keyword>
<organism evidence="1 2">
    <name type="scientific">Racocetra persica</name>
    <dbReference type="NCBI Taxonomy" id="160502"/>
    <lineage>
        <taxon>Eukaryota</taxon>
        <taxon>Fungi</taxon>
        <taxon>Fungi incertae sedis</taxon>
        <taxon>Mucoromycota</taxon>
        <taxon>Glomeromycotina</taxon>
        <taxon>Glomeromycetes</taxon>
        <taxon>Diversisporales</taxon>
        <taxon>Gigasporaceae</taxon>
        <taxon>Racocetra</taxon>
    </lineage>
</organism>
<gene>
    <name evidence="1" type="ORF">RPERSI_LOCUS18842</name>
</gene>
<comment type="caution">
    <text evidence="1">The sequence shown here is derived from an EMBL/GenBank/DDBJ whole genome shotgun (WGS) entry which is preliminary data.</text>
</comment>
<evidence type="ECO:0000313" key="1">
    <source>
        <dbReference type="EMBL" id="CAG8789161.1"/>
    </source>
</evidence>
<dbReference type="Proteomes" id="UP000789920">
    <property type="component" value="Unassembled WGS sequence"/>
</dbReference>
<proteinExistence type="predicted"/>
<feature type="non-terminal residue" evidence="1">
    <location>
        <position position="107"/>
    </location>
</feature>
<sequence length="107" mass="11724">MTRADAPVDIVQYLSTVFSTFPTPISIVRLTGGEINYVYRVSFDQPIEEFASARSVVIKISSGTLASFPEVKFGLERQMIEARAMALLAPTSTGLSLPLSFPNPYPH</sequence>